<organism evidence="2 3">
    <name type="scientific">Rhodococcus jostii</name>
    <dbReference type="NCBI Taxonomy" id="132919"/>
    <lineage>
        <taxon>Bacteria</taxon>
        <taxon>Bacillati</taxon>
        <taxon>Actinomycetota</taxon>
        <taxon>Actinomycetes</taxon>
        <taxon>Mycobacteriales</taxon>
        <taxon>Nocardiaceae</taxon>
        <taxon>Rhodococcus</taxon>
    </lineage>
</organism>
<dbReference type="AlphaFoldDB" id="A0A1H4SCZ9"/>
<evidence type="ECO:0000313" key="2">
    <source>
        <dbReference type="EMBL" id="SEC41880.1"/>
    </source>
</evidence>
<evidence type="ECO:0000313" key="3">
    <source>
        <dbReference type="Proteomes" id="UP000183407"/>
    </source>
</evidence>
<sequence length="287" mass="31387">MCSRFGALSGLILTAGRSGDGNVGAGRPVHARGVEAPVCRYRWSRRYCSAISSASRASQVSSPTDSSPGESRSAHRHCGPRTHTNANPESDNVCHSCSPTGDPISPIQPQHTPLTRGPYQPVRPRTSASTAGRCTPHVDDLSLPGRAEFGTRRVDQSGTESVLSEPTPVLECVYLNRRLHRRPPAEVRATEKVMWPGSHFADRGGLRTYHFLAPEHEGAVRQNNTAPAKPVLASSDWCTHRSAEIRRSGRKLYTKHTSEETSETPSPWYTDAQPHRPTVVRLLPDAH</sequence>
<feature type="compositionally biased region" description="Polar residues" evidence="1">
    <location>
        <begin position="82"/>
        <end position="99"/>
    </location>
</feature>
<accession>A0A1H4SCZ9</accession>
<gene>
    <name evidence="2" type="ORF">SAMN04490220_1591</name>
</gene>
<reference evidence="3" key="1">
    <citation type="submission" date="2016-10" db="EMBL/GenBank/DDBJ databases">
        <authorList>
            <person name="Varghese N."/>
        </authorList>
    </citation>
    <scope>NUCLEOTIDE SEQUENCE [LARGE SCALE GENOMIC DNA]</scope>
    <source>
        <strain evidence="3">DSM 44719</strain>
    </source>
</reference>
<protein>
    <submittedName>
        <fullName evidence="2">Uncharacterized protein</fullName>
    </submittedName>
</protein>
<evidence type="ECO:0000256" key="1">
    <source>
        <dbReference type="SAM" id="MobiDB-lite"/>
    </source>
</evidence>
<proteinExistence type="predicted"/>
<dbReference type="EMBL" id="FNTL01000004">
    <property type="protein sequence ID" value="SEC41880.1"/>
    <property type="molecule type" value="Genomic_DNA"/>
</dbReference>
<feature type="region of interest" description="Disordered" evidence="1">
    <location>
        <begin position="249"/>
        <end position="274"/>
    </location>
</feature>
<feature type="region of interest" description="Disordered" evidence="1">
    <location>
        <begin position="54"/>
        <end position="144"/>
    </location>
</feature>
<dbReference type="Proteomes" id="UP000183407">
    <property type="component" value="Unassembled WGS sequence"/>
</dbReference>
<name>A0A1H4SCZ9_RHOJO</name>